<evidence type="ECO:0000256" key="1">
    <source>
        <dbReference type="ARBA" id="ARBA00004141"/>
    </source>
</evidence>
<evidence type="ECO:0000313" key="7">
    <source>
        <dbReference type="EMBL" id="MDN3569984.1"/>
    </source>
</evidence>
<keyword evidence="4 5" id="KW-0472">Membrane</keyword>
<comment type="caution">
    <text evidence="7">The sequence shown here is derived from an EMBL/GenBank/DDBJ whole genome shotgun (WGS) entry which is preliminary data.</text>
</comment>
<proteinExistence type="predicted"/>
<dbReference type="Proteomes" id="UP001244297">
    <property type="component" value="Unassembled WGS sequence"/>
</dbReference>
<feature type="transmembrane region" description="Helical" evidence="5">
    <location>
        <begin position="7"/>
        <end position="28"/>
    </location>
</feature>
<reference evidence="8" key="1">
    <citation type="journal article" date="2019" name="Int. J. Syst. Evol. Microbiol.">
        <title>The Global Catalogue of Microorganisms (GCM) 10K type strain sequencing project: providing services to taxonomists for standard genome sequencing and annotation.</title>
        <authorList>
            <consortium name="The Broad Institute Genomics Platform"/>
            <consortium name="The Broad Institute Genome Sequencing Center for Infectious Disease"/>
            <person name="Wu L."/>
            <person name="Ma J."/>
        </authorList>
    </citation>
    <scope>NUCLEOTIDE SEQUENCE [LARGE SCALE GENOMIC DNA]</scope>
    <source>
        <strain evidence="8">CECT 7806</strain>
    </source>
</reference>
<feature type="transmembrane region" description="Helical" evidence="5">
    <location>
        <begin position="34"/>
        <end position="53"/>
    </location>
</feature>
<evidence type="ECO:0000256" key="3">
    <source>
        <dbReference type="ARBA" id="ARBA00022989"/>
    </source>
</evidence>
<keyword evidence="3 5" id="KW-1133">Transmembrane helix</keyword>
<gene>
    <name evidence="7" type="ORF">QWZ18_05005</name>
</gene>
<evidence type="ECO:0000256" key="2">
    <source>
        <dbReference type="ARBA" id="ARBA00022692"/>
    </source>
</evidence>
<dbReference type="PANTHER" id="PTHR44733">
    <property type="entry name" value="DNAJ HOMOLOG SUBFAMILY C MEMBER 22"/>
    <property type="match status" value="1"/>
</dbReference>
<evidence type="ECO:0000256" key="4">
    <source>
        <dbReference type="ARBA" id="ARBA00023136"/>
    </source>
</evidence>
<name>A0ABT8AKU1_9HYPH</name>
<comment type="subcellular location">
    <subcellularLocation>
        <location evidence="1">Membrane</location>
        <topology evidence="1">Multi-pass membrane protein</topology>
    </subcellularLocation>
</comment>
<feature type="domain" description="TM2" evidence="6">
    <location>
        <begin position="4"/>
        <end position="53"/>
    </location>
</feature>
<dbReference type="Pfam" id="PF05154">
    <property type="entry name" value="TM2"/>
    <property type="match status" value="1"/>
</dbReference>
<dbReference type="InterPro" id="IPR007829">
    <property type="entry name" value="TM2"/>
</dbReference>
<dbReference type="PANTHER" id="PTHR44733:SF1">
    <property type="entry name" value="DNAJ HOMOLOG SUBFAMILY C MEMBER 22"/>
    <property type="match status" value="1"/>
</dbReference>
<accession>A0ABT8AKU1</accession>
<sequence>MGRKSGFVAFILWGCGLFLLCGLHRIYIGRFWTGLLWFFTLGLCGIGQLIDLFRLGDMVRVANSEGGRGGGGQQFAPSSTVAPVFNVTVNAVPGGVMPTMPEQIAGGTSPFLPRQ</sequence>
<keyword evidence="8" id="KW-1185">Reference proteome</keyword>
<dbReference type="RefSeq" id="WP_238290400.1">
    <property type="nucleotide sequence ID" value="NZ_BPQS01000023.1"/>
</dbReference>
<organism evidence="7 8">
    <name type="scientific">Methylobacterium longum</name>
    <dbReference type="NCBI Taxonomy" id="767694"/>
    <lineage>
        <taxon>Bacteria</taxon>
        <taxon>Pseudomonadati</taxon>
        <taxon>Pseudomonadota</taxon>
        <taxon>Alphaproteobacteria</taxon>
        <taxon>Hyphomicrobiales</taxon>
        <taxon>Methylobacteriaceae</taxon>
        <taxon>Methylobacterium</taxon>
    </lineage>
</organism>
<evidence type="ECO:0000256" key="5">
    <source>
        <dbReference type="SAM" id="Phobius"/>
    </source>
</evidence>
<dbReference type="EMBL" id="JAUFPT010000013">
    <property type="protein sequence ID" value="MDN3569984.1"/>
    <property type="molecule type" value="Genomic_DNA"/>
</dbReference>
<protein>
    <submittedName>
        <fullName evidence="7">TM2 domain-containing protein</fullName>
    </submittedName>
</protein>
<evidence type="ECO:0000313" key="8">
    <source>
        <dbReference type="Proteomes" id="UP001244297"/>
    </source>
</evidence>
<evidence type="ECO:0000259" key="6">
    <source>
        <dbReference type="Pfam" id="PF05154"/>
    </source>
</evidence>
<keyword evidence="2 5" id="KW-0812">Transmembrane</keyword>